<dbReference type="Pfam" id="PF05042">
    <property type="entry name" value="Caleosin"/>
    <property type="match status" value="1"/>
</dbReference>
<dbReference type="AlphaFoldDB" id="A0A4Q9N8E6"/>
<keyword evidence="3" id="KW-0472">Membrane</keyword>
<dbReference type="OrthoDB" id="640742at2759"/>
<comment type="similarity">
    <text evidence="1">Belongs to the caleosin family.</text>
</comment>
<feature type="compositionally biased region" description="Polar residues" evidence="2">
    <location>
        <begin position="1"/>
        <end position="10"/>
    </location>
</feature>
<evidence type="ECO:0000256" key="1">
    <source>
        <dbReference type="ARBA" id="ARBA00006765"/>
    </source>
</evidence>
<reference evidence="4" key="1">
    <citation type="submission" date="2019-01" db="EMBL/GenBank/DDBJ databases">
        <title>Draft genome sequences of three monokaryotic isolates of the white-rot basidiomycete fungus Dichomitus squalens.</title>
        <authorList>
            <consortium name="DOE Joint Genome Institute"/>
            <person name="Lopez S.C."/>
            <person name="Andreopoulos B."/>
            <person name="Pangilinan J."/>
            <person name="Lipzen A."/>
            <person name="Riley R."/>
            <person name="Ahrendt S."/>
            <person name="Ng V."/>
            <person name="Barry K."/>
            <person name="Daum C."/>
            <person name="Grigoriev I.V."/>
            <person name="Hilden K.S."/>
            <person name="Makela M.R."/>
            <person name="de Vries R.P."/>
        </authorList>
    </citation>
    <scope>NUCLEOTIDE SEQUENCE [LARGE SCALE GENOMIC DNA]</scope>
    <source>
        <strain evidence="4">OM18370.1</strain>
    </source>
</reference>
<evidence type="ECO:0000256" key="2">
    <source>
        <dbReference type="SAM" id="MobiDB-lite"/>
    </source>
</evidence>
<feature type="region of interest" description="Disordered" evidence="2">
    <location>
        <begin position="1"/>
        <end position="51"/>
    </location>
</feature>
<gene>
    <name evidence="4" type="ORF">BD311DRAFT_706768</name>
</gene>
<keyword evidence="3" id="KW-1133">Transmembrane helix</keyword>
<dbReference type="PANTHER" id="PTHR31495:SF0">
    <property type="entry name" value="BINDING PROTEIN CALEOSIN, PUTATIVE (AFU_ORTHOLOGUE AFUA_5G13750)-RELATED"/>
    <property type="match status" value="1"/>
</dbReference>
<keyword evidence="3" id="KW-0812">Transmembrane</keyword>
<name>A0A4Q9N8E6_9APHY</name>
<dbReference type="InterPro" id="IPR007736">
    <property type="entry name" value="Caleosin-related"/>
</dbReference>
<evidence type="ECO:0000313" key="4">
    <source>
        <dbReference type="EMBL" id="TBU21642.1"/>
    </source>
</evidence>
<dbReference type="GO" id="GO:0004497">
    <property type="term" value="F:monooxygenase activity"/>
    <property type="evidence" value="ECO:0007669"/>
    <property type="project" value="TreeGrafter"/>
</dbReference>
<dbReference type="PANTHER" id="PTHR31495">
    <property type="entry name" value="PEROXYGENASE 3-RELATED"/>
    <property type="match status" value="1"/>
</dbReference>
<accession>A0A4Q9N8E6</accession>
<protein>
    <submittedName>
        <fullName evidence="4">Caleosin-domain-containing protein</fullName>
    </submittedName>
</protein>
<proteinExistence type="inferred from homology"/>
<dbReference type="EMBL" id="ML143588">
    <property type="protein sequence ID" value="TBU21642.1"/>
    <property type="molecule type" value="Genomic_DNA"/>
</dbReference>
<evidence type="ECO:0000256" key="3">
    <source>
        <dbReference type="SAM" id="Phobius"/>
    </source>
</evidence>
<organism evidence="4">
    <name type="scientific">Dichomitus squalens</name>
    <dbReference type="NCBI Taxonomy" id="114155"/>
    <lineage>
        <taxon>Eukaryota</taxon>
        <taxon>Fungi</taxon>
        <taxon>Dikarya</taxon>
        <taxon>Basidiomycota</taxon>
        <taxon>Agaricomycotina</taxon>
        <taxon>Agaricomycetes</taxon>
        <taxon>Polyporales</taxon>
        <taxon>Polyporaceae</taxon>
        <taxon>Dichomitus</taxon>
    </lineage>
</organism>
<dbReference type="Proteomes" id="UP000292957">
    <property type="component" value="Unassembled WGS sequence"/>
</dbReference>
<dbReference type="GO" id="GO:0005509">
    <property type="term" value="F:calcium ion binding"/>
    <property type="evidence" value="ECO:0007669"/>
    <property type="project" value="TreeGrafter"/>
</dbReference>
<sequence>MRKTGAQNITELDKSQHPKVKTAIPQQTVTMERPPYNPPSEPEGLPNPGTARAHIAATPAAPGGTPGWRDEHAHQTVLQQHVLFFDPDGDGVIWPLDTFWCFYALGFNVFLSIFAVFVIHPTFTYVTCPGWLPDPFLRVWTGSIHKGKHGGDTGAYDSEGRFIPHKFEDWFSKYGKGKDGVTLGDVFDAHKGQRVIFDPIGWTAEMLEWLATYVMLWPEDGVMKKEDCRRVYDGSIFYDIAMERIGTTNPRGQWKKKPNDWAW</sequence>
<feature type="transmembrane region" description="Helical" evidence="3">
    <location>
        <begin position="100"/>
        <end position="119"/>
    </location>
</feature>